<evidence type="ECO:0000313" key="4">
    <source>
        <dbReference type="Proteomes" id="UP000182204"/>
    </source>
</evidence>
<evidence type="ECO:0000313" key="3">
    <source>
        <dbReference type="EMBL" id="APH17218.1"/>
    </source>
</evidence>
<name>A0A1L3NM99_CLOSG</name>
<accession>A0A1L3NM99</accession>
<dbReference type="Pfam" id="PF01321">
    <property type="entry name" value="Creatinase_N"/>
    <property type="match status" value="1"/>
</dbReference>
<evidence type="ECO:0008006" key="5">
    <source>
        <dbReference type="Google" id="ProtNLM"/>
    </source>
</evidence>
<dbReference type="Gene3D" id="3.90.230.10">
    <property type="entry name" value="Creatinase/methionine aminopeptidase superfamily"/>
    <property type="match status" value="1"/>
</dbReference>
<feature type="domain" description="Creatinase N-terminal" evidence="2">
    <location>
        <begin position="12"/>
        <end position="124"/>
    </location>
</feature>
<dbReference type="Pfam" id="PF00557">
    <property type="entry name" value="Peptidase_M24"/>
    <property type="match status" value="1"/>
</dbReference>
<evidence type="ECO:0000259" key="1">
    <source>
        <dbReference type="Pfam" id="PF00557"/>
    </source>
</evidence>
<dbReference type="PANTHER" id="PTHR46112:SF2">
    <property type="entry name" value="XAA-PRO AMINOPEPTIDASE P-RELATED"/>
    <property type="match status" value="1"/>
</dbReference>
<dbReference type="InterPro" id="IPR050659">
    <property type="entry name" value="Peptidase_M24B"/>
</dbReference>
<dbReference type="SUPFAM" id="SSF53092">
    <property type="entry name" value="Creatinase/prolidase N-terminal domain"/>
    <property type="match status" value="1"/>
</dbReference>
<evidence type="ECO:0000259" key="2">
    <source>
        <dbReference type="Pfam" id="PF01321"/>
    </source>
</evidence>
<reference evidence="3 4" key="1">
    <citation type="submission" date="2015-11" db="EMBL/GenBank/DDBJ databases">
        <authorList>
            <person name="Hill K.K."/>
            <person name="Shirey T.B."/>
            <person name="Raphael B."/>
            <person name="Daligault H.E."/>
            <person name="Davenport K.W."/>
            <person name="Bruce D.C."/>
            <person name="Foley B.T."/>
            <person name="Johnson S.L."/>
        </authorList>
    </citation>
    <scope>NUCLEOTIDE SEQUENCE [LARGE SCALE GENOMIC DNA]</scope>
    <source>
        <strain evidence="3 4">CDC_1632</strain>
    </source>
</reference>
<dbReference type="SUPFAM" id="SSF55920">
    <property type="entry name" value="Creatinase/aminopeptidase"/>
    <property type="match status" value="1"/>
</dbReference>
<gene>
    <name evidence="3" type="ORF">NPD5_1012</name>
</gene>
<dbReference type="RefSeq" id="WP_072584881.1">
    <property type="nucleotide sequence ID" value="NZ_CP013243.1"/>
</dbReference>
<dbReference type="InterPro" id="IPR000587">
    <property type="entry name" value="Creatinase_N"/>
</dbReference>
<dbReference type="AlphaFoldDB" id="A0A1L3NM99"/>
<feature type="domain" description="Peptidase M24" evidence="1">
    <location>
        <begin position="148"/>
        <end position="357"/>
    </location>
</feature>
<dbReference type="InterPro" id="IPR000994">
    <property type="entry name" value="Pept_M24"/>
</dbReference>
<dbReference type="InterPro" id="IPR029149">
    <property type="entry name" value="Creatin/AminoP/Spt16_N"/>
</dbReference>
<dbReference type="InterPro" id="IPR036005">
    <property type="entry name" value="Creatinase/aminopeptidase-like"/>
</dbReference>
<dbReference type="EMBL" id="CP013243">
    <property type="protein sequence ID" value="APH17218.1"/>
    <property type="molecule type" value="Genomic_DNA"/>
</dbReference>
<dbReference type="Proteomes" id="UP000182204">
    <property type="component" value="Chromosome"/>
</dbReference>
<dbReference type="Gene3D" id="3.40.350.10">
    <property type="entry name" value="Creatinase/prolidase N-terminal domain"/>
    <property type="match status" value="1"/>
</dbReference>
<protein>
    <recommendedName>
        <fullName evidence="5">Aminopeptidase P family protein</fullName>
    </recommendedName>
</protein>
<proteinExistence type="predicted"/>
<sequence length="396" mass="45544">MNKKFTLELTNRIKHLQSNLVKEKLDAYILTAEESLLYFTGMSYKPEERVFFMIIPAKGCPIFLTPKLEEKHLSKIEVECKIISYWEATSCPGENWYDILKDIMKPYKRVGIENTTSYNILSNIDVNEMVILDLVNEMRKIKTPYEIEMIRKTAKFSDIGMERILKNAYIDATVLEMFSLSNKIQQQLIKEKDYDPIVTSLTSCVWPSPNSSMPHSIPNLADKLVEGSNVAMCYYKINGYASECERTFFLKEPKNGEIEHFNNMMNARDIALKLIKPGVKCSEIDIKVREYLFKTRYSDSLLHRTGHGIGLSNHELPFISVGDDEILKENMVISIEPGIYIDGVGGYRHSDTILITKDGYELLTKFPIDINSLTIKNNNTESKIKGKFIRRALKID</sequence>
<organism evidence="3 4">
    <name type="scientific">Clostridium sporogenes</name>
    <dbReference type="NCBI Taxonomy" id="1509"/>
    <lineage>
        <taxon>Bacteria</taxon>
        <taxon>Bacillati</taxon>
        <taxon>Bacillota</taxon>
        <taxon>Clostridia</taxon>
        <taxon>Eubacteriales</taxon>
        <taxon>Clostridiaceae</taxon>
        <taxon>Clostridium</taxon>
    </lineage>
</organism>
<dbReference type="PANTHER" id="PTHR46112">
    <property type="entry name" value="AMINOPEPTIDASE"/>
    <property type="match status" value="1"/>
</dbReference>